<dbReference type="EMBL" id="CAJNOQ010002401">
    <property type="protein sequence ID" value="CAF0956312.1"/>
    <property type="molecule type" value="Genomic_DNA"/>
</dbReference>
<sequence length="313" mass="36261">MRLNEKCKIKCRLPPPPPPLFTLRPPPLPEMNDLYITLKNNGYCQVFKSPHYHNEHLSSTTTSKQRSSLLTISLGILLGLVLTLGTILIIKSRLMRRERKNNRKHYTTEMIDCVSQHLTKFLTDSCSSSEQTTSLTTPDYHPSDPLIENNHKNCQLITNNGDHHEYEQINDEQSFHYIIYCEQCIKYLNNTNDFQSYYLPLNCSCTTTDKSVIFHRSSVRYNNKKLVNNTCHPTYDQQQSDSSQLYNDEMSRMLNHHKSSVLNDHIYDEQTNDGFSNCSTCYVCTTKRRISSSSINGQLNFTNSSNIIKQERI</sequence>
<dbReference type="Proteomes" id="UP000681722">
    <property type="component" value="Unassembled WGS sequence"/>
</dbReference>
<dbReference type="AlphaFoldDB" id="A0A814DC41"/>
<comment type="caution">
    <text evidence="3">The sequence shown here is derived from an EMBL/GenBank/DDBJ whole genome shotgun (WGS) entry which is preliminary data.</text>
</comment>
<gene>
    <name evidence="3" type="ORF">GPM918_LOCUS11515</name>
    <name evidence="2" type="ORF">OVA965_LOCUS10582</name>
    <name evidence="5" type="ORF">SRO942_LOCUS11516</name>
    <name evidence="4" type="ORF">TMI583_LOCUS10581</name>
</gene>
<accession>A0A814DC41</accession>
<dbReference type="EMBL" id="CAJOBA010003939">
    <property type="protein sequence ID" value="CAF3697837.1"/>
    <property type="molecule type" value="Genomic_DNA"/>
</dbReference>
<protein>
    <submittedName>
        <fullName evidence="3">Uncharacterized protein</fullName>
    </submittedName>
</protein>
<keyword evidence="1" id="KW-0812">Transmembrane</keyword>
<evidence type="ECO:0000313" key="6">
    <source>
        <dbReference type="Proteomes" id="UP000663829"/>
    </source>
</evidence>
<evidence type="ECO:0000313" key="5">
    <source>
        <dbReference type="EMBL" id="CAF3731292.1"/>
    </source>
</evidence>
<dbReference type="EMBL" id="CAJNOK010003936">
    <property type="protein sequence ID" value="CAF0920255.1"/>
    <property type="molecule type" value="Genomic_DNA"/>
</dbReference>
<keyword evidence="6" id="KW-1185">Reference proteome</keyword>
<evidence type="ECO:0000313" key="3">
    <source>
        <dbReference type="EMBL" id="CAF0956312.1"/>
    </source>
</evidence>
<proteinExistence type="predicted"/>
<keyword evidence="1" id="KW-0472">Membrane</keyword>
<feature type="transmembrane region" description="Helical" evidence="1">
    <location>
        <begin position="69"/>
        <end position="90"/>
    </location>
</feature>
<dbReference type="Proteomes" id="UP000682733">
    <property type="component" value="Unassembled WGS sequence"/>
</dbReference>
<dbReference type="EMBL" id="CAJOBC010002401">
    <property type="protein sequence ID" value="CAF3731292.1"/>
    <property type="molecule type" value="Genomic_DNA"/>
</dbReference>
<dbReference type="Proteomes" id="UP000677228">
    <property type="component" value="Unassembled WGS sequence"/>
</dbReference>
<evidence type="ECO:0000313" key="2">
    <source>
        <dbReference type="EMBL" id="CAF0920255.1"/>
    </source>
</evidence>
<reference evidence="3" key="1">
    <citation type="submission" date="2021-02" db="EMBL/GenBank/DDBJ databases">
        <authorList>
            <person name="Nowell W R."/>
        </authorList>
    </citation>
    <scope>NUCLEOTIDE SEQUENCE</scope>
</reference>
<keyword evidence="1" id="KW-1133">Transmembrane helix</keyword>
<evidence type="ECO:0000313" key="4">
    <source>
        <dbReference type="EMBL" id="CAF3697837.1"/>
    </source>
</evidence>
<name>A0A814DC41_9BILA</name>
<evidence type="ECO:0000256" key="1">
    <source>
        <dbReference type="SAM" id="Phobius"/>
    </source>
</evidence>
<dbReference type="OrthoDB" id="10013922at2759"/>
<organism evidence="3 6">
    <name type="scientific">Didymodactylos carnosus</name>
    <dbReference type="NCBI Taxonomy" id="1234261"/>
    <lineage>
        <taxon>Eukaryota</taxon>
        <taxon>Metazoa</taxon>
        <taxon>Spiralia</taxon>
        <taxon>Gnathifera</taxon>
        <taxon>Rotifera</taxon>
        <taxon>Eurotatoria</taxon>
        <taxon>Bdelloidea</taxon>
        <taxon>Philodinida</taxon>
        <taxon>Philodinidae</taxon>
        <taxon>Didymodactylos</taxon>
    </lineage>
</organism>
<dbReference type="Proteomes" id="UP000663829">
    <property type="component" value="Unassembled WGS sequence"/>
</dbReference>